<protein>
    <submittedName>
        <fullName evidence="10">Bcr/CflA family efflux MFS transporter</fullName>
    </submittedName>
</protein>
<dbReference type="InterPro" id="IPR004812">
    <property type="entry name" value="Efflux_drug-R_Bcr/CmlA"/>
</dbReference>
<feature type="transmembrane region" description="Helical" evidence="8">
    <location>
        <begin position="48"/>
        <end position="67"/>
    </location>
</feature>
<feature type="transmembrane region" description="Helical" evidence="8">
    <location>
        <begin position="372"/>
        <end position="392"/>
    </location>
</feature>
<feature type="transmembrane region" description="Helical" evidence="8">
    <location>
        <begin position="216"/>
        <end position="239"/>
    </location>
</feature>
<feature type="transmembrane region" description="Helical" evidence="8">
    <location>
        <begin position="164"/>
        <end position="186"/>
    </location>
</feature>
<evidence type="ECO:0000256" key="4">
    <source>
        <dbReference type="ARBA" id="ARBA00022475"/>
    </source>
</evidence>
<proteinExistence type="inferred from homology"/>
<dbReference type="GO" id="GO:1990961">
    <property type="term" value="P:xenobiotic detoxification by transmembrane export across the plasma membrane"/>
    <property type="evidence" value="ECO:0007669"/>
    <property type="project" value="InterPro"/>
</dbReference>
<dbReference type="InterPro" id="IPR020846">
    <property type="entry name" value="MFS_dom"/>
</dbReference>
<keyword evidence="5 8" id="KW-0812">Transmembrane</keyword>
<dbReference type="PROSITE" id="PS50850">
    <property type="entry name" value="MFS"/>
    <property type="match status" value="1"/>
</dbReference>
<dbReference type="InterPro" id="IPR011701">
    <property type="entry name" value="MFS"/>
</dbReference>
<dbReference type="RefSeq" id="WP_129006519.1">
    <property type="nucleotide sequence ID" value="NZ_SDHZ01000006.1"/>
</dbReference>
<feature type="domain" description="Major facilitator superfamily (MFS) profile" evidence="9">
    <location>
        <begin position="12"/>
        <end position="397"/>
    </location>
</feature>
<comment type="caution">
    <text evidence="10">The sequence shown here is derived from an EMBL/GenBank/DDBJ whole genome shotgun (WGS) entry which is preliminary data.</text>
</comment>
<evidence type="ECO:0000313" key="10">
    <source>
        <dbReference type="EMBL" id="RXK80600.1"/>
    </source>
</evidence>
<evidence type="ECO:0000256" key="6">
    <source>
        <dbReference type="ARBA" id="ARBA00022989"/>
    </source>
</evidence>
<dbReference type="GO" id="GO:0005886">
    <property type="term" value="C:plasma membrane"/>
    <property type="evidence" value="ECO:0007669"/>
    <property type="project" value="UniProtKB-SubCell"/>
</dbReference>
<dbReference type="PANTHER" id="PTHR23502">
    <property type="entry name" value="MAJOR FACILITATOR SUPERFAMILY"/>
    <property type="match status" value="1"/>
</dbReference>
<dbReference type="Gene3D" id="1.20.1720.10">
    <property type="entry name" value="Multidrug resistance protein D"/>
    <property type="match status" value="1"/>
</dbReference>
<keyword evidence="11" id="KW-1185">Reference proteome</keyword>
<evidence type="ECO:0000259" key="9">
    <source>
        <dbReference type="PROSITE" id="PS50850"/>
    </source>
</evidence>
<evidence type="ECO:0000313" key="11">
    <source>
        <dbReference type="Proteomes" id="UP000290545"/>
    </source>
</evidence>
<evidence type="ECO:0000256" key="3">
    <source>
        <dbReference type="ARBA" id="ARBA00022448"/>
    </source>
</evidence>
<accession>A0A4Q1CZ40</accession>
<feature type="transmembrane region" description="Helical" evidence="8">
    <location>
        <begin position="282"/>
        <end position="302"/>
    </location>
</feature>
<feature type="transmembrane region" description="Helical" evidence="8">
    <location>
        <begin position="346"/>
        <end position="366"/>
    </location>
</feature>
<evidence type="ECO:0000256" key="7">
    <source>
        <dbReference type="ARBA" id="ARBA00023136"/>
    </source>
</evidence>
<dbReference type="CDD" id="cd17320">
    <property type="entry name" value="MFS_MdfA_MDR_like"/>
    <property type="match status" value="1"/>
</dbReference>
<dbReference type="Proteomes" id="UP000290545">
    <property type="component" value="Unassembled WGS sequence"/>
</dbReference>
<feature type="transmembrane region" description="Helical" evidence="8">
    <location>
        <begin position="79"/>
        <end position="97"/>
    </location>
</feature>
<dbReference type="FunFam" id="1.20.1720.10:FF:000005">
    <property type="entry name" value="Bcr/CflA family efflux transporter"/>
    <property type="match status" value="1"/>
</dbReference>
<name>A0A4Q1CZ40_9BACT</name>
<keyword evidence="7 8" id="KW-0472">Membrane</keyword>
<sequence length="406" mass="43524">MDAHKVGNRFILILILGLLAAIGPFSIDMYLPAFPAIAKSLNTSIEKVQLSLSSFFIGISVGQLAYGPLLDRYGRKVPMYFGIIIYLLASVGCAVAGNADLLIVLRFVQALGACVGIVGSRAMIRDLFPVKESAKMFSLLLLVIAVSPMIAPTVGGIVTTTLGWHSVFVILAVVALLICLAMHFFLPESRKPDPAFSLKPKPILTNFYSVIKEPQFYTYAIAGCIGAAGQYAFIAGSPYVVMEYFGVSEQYYGWIFAFNIAGLIGFSQLNGILLKRYSSQQLIFSLQPVQALIAVTALAGAYFGWLNLPLLCMLMFAFLSLQGILFPNASALSIAPFHNNAGSASALLGAFQMGFGALSSASITLFKSHNAVPMTAVIATCSCISVAILLVAQYRIKNNMSTLAMD</sequence>
<organism evidence="10 11">
    <name type="scientific">Filimonas effusa</name>
    <dbReference type="NCBI Taxonomy" id="2508721"/>
    <lineage>
        <taxon>Bacteria</taxon>
        <taxon>Pseudomonadati</taxon>
        <taxon>Bacteroidota</taxon>
        <taxon>Chitinophagia</taxon>
        <taxon>Chitinophagales</taxon>
        <taxon>Chitinophagaceae</taxon>
        <taxon>Filimonas</taxon>
    </lineage>
</organism>
<dbReference type="EMBL" id="SDHZ01000006">
    <property type="protein sequence ID" value="RXK80600.1"/>
    <property type="molecule type" value="Genomic_DNA"/>
</dbReference>
<dbReference type="GO" id="GO:0015385">
    <property type="term" value="F:sodium:proton antiporter activity"/>
    <property type="evidence" value="ECO:0007669"/>
    <property type="project" value="TreeGrafter"/>
</dbReference>
<keyword evidence="3" id="KW-0813">Transport</keyword>
<evidence type="ECO:0000256" key="5">
    <source>
        <dbReference type="ARBA" id="ARBA00022692"/>
    </source>
</evidence>
<keyword evidence="6 8" id="KW-1133">Transmembrane helix</keyword>
<evidence type="ECO:0000256" key="1">
    <source>
        <dbReference type="ARBA" id="ARBA00004651"/>
    </source>
</evidence>
<dbReference type="SUPFAM" id="SSF103473">
    <property type="entry name" value="MFS general substrate transporter"/>
    <property type="match status" value="1"/>
</dbReference>
<evidence type="ECO:0000256" key="8">
    <source>
        <dbReference type="SAM" id="Phobius"/>
    </source>
</evidence>
<comment type="subcellular location">
    <subcellularLocation>
        <location evidence="1">Cell membrane</location>
        <topology evidence="1">Multi-pass membrane protein</topology>
    </subcellularLocation>
</comment>
<feature type="transmembrane region" description="Helical" evidence="8">
    <location>
        <begin position="136"/>
        <end position="158"/>
    </location>
</feature>
<keyword evidence="4" id="KW-1003">Cell membrane</keyword>
<dbReference type="PANTHER" id="PTHR23502:SF132">
    <property type="entry name" value="POLYAMINE TRANSPORTER 2-RELATED"/>
    <property type="match status" value="1"/>
</dbReference>
<dbReference type="InterPro" id="IPR036259">
    <property type="entry name" value="MFS_trans_sf"/>
</dbReference>
<dbReference type="NCBIfam" id="TIGR00710">
    <property type="entry name" value="efflux_Bcr_CflA"/>
    <property type="match status" value="1"/>
</dbReference>
<dbReference type="AlphaFoldDB" id="A0A4Q1CZ40"/>
<dbReference type="Pfam" id="PF07690">
    <property type="entry name" value="MFS_1"/>
    <property type="match status" value="1"/>
</dbReference>
<feature type="transmembrane region" description="Helical" evidence="8">
    <location>
        <begin position="308"/>
        <end position="326"/>
    </location>
</feature>
<feature type="transmembrane region" description="Helical" evidence="8">
    <location>
        <begin position="103"/>
        <end position="124"/>
    </location>
</feature>
<dbReference type="GO" id="GO:0042910">
    <property type="term" value="F:xenobiotic transmembrane transporter activity"/>
    <property type="evidence" value="ECO:0007669"/>
    <property type="project" value="InterPro"/>
</dbReference>
<evidence type="ECO:0000256" key="2">
    <source>
        <dbReference type="ARBA" id="ARBA00006236"/>
    </source>
</evidence>
<dbReference type="OrthoDB" id="9800416at2"/>
<reference evidence="10 11" key="1">
    <citation type="submission" date="2019-01" db="EMBL/GenBank/DDBJ databases">
        <title>Filimonas sp. strain TTM-71.</title>
        <authorList>
            <person name="Chen W.-M."/>
        </authorList>
    </citation>
    <scope>NUCLEOTIDE SEQUENCE [LARGE SCALE GENOMIC DNA]</scope>
    <source>
        <strain evidence="10 11">TTM-71</strain>
    </source>
</reference>
<feature type="transmembrane region" description="Helical" evidence="8">
    <location>
        <begin position="251"/>
        <end position="270"/>
    </location>
</feature>
<gene>
    <name evidence="10" type="ORF">ESB13_23485</name>
</gene>
<comment type="similarity">
    <text evidence="2">Belongs to the major facilitator superfamily. Bcr/CmlA family.</text>
</comment>